<evidence type="ECO:0000256" key="2">
    <source>
        <dbReference type="SAM" id="SignalP"/>
    </source>
</evidence>
<evidence type="ECO:0000256" key="1">
    <source>
        <dbReference type="SAM" id="Phobius"/>
    </source>
</evidence>
<gene>
    <name evidence="3" type="ORF">SMACR_09601</name>
</gene>
<name>A0A8S8ZIC4_SORMA</name>
<organism evidence="3 4">
    <name type="scientific">Sordaria macrospora</name>
    <dbReference type="NCBI Taxonomy" id="5147"/>
    <lineage>
        <taxon>Eukaryota</taxon>
        <taxon>Fungi</taxon>
        <taxon>Dikarya</taxon>
        <taxon>Ascomycota</taxon>
        <taxon>Pezizomycotina</taxon>
        <taxon>Sordariomycetes</taxon>
        <taxon>Sordariomycetidae</taxon>
        <taxon>Sordariales</taxon>
        <taxon>Sordariaceae</taxon>
        <taxon>Sordaria</taxon>
    </lineage>
</organism>
<proteinExistence type="predicted"/>
<comment type="caution">
    <text evidence="3">The sequence shown here is derived from an EMBL/GenBank/DDBJ whole genome shotgun (WGS) entry which is preliminary data.</text>
</comment>
<reference evidence="3 4" key="1">
    <citation type="submission" date="2017-07" db="EMBL/GenBank/DDBJ databases">
        <title>Genome sequence of the Sordaria macrospora wild type strain R19027.</title>
        <authorList>
            <person name="Nowrousian M."/>
            <person name="Teichert I."/>
            <person name="Kueck U."/>
        </authorList>
    </citation>
    <scope>NUCLEOTIDE SEQUENCE [LARGE SCALE GENOMIC DNA]</scope>
    <source>
        <strain evidence="3 4">R19027</strain>
        <tissue evidence="3">Mycelium</tissue>
    </source>
</reference>
<keyword evidence="1" id="KW-0472">Membrane</keyword>
<keyword evidence="2" id="KW-0732">Signal</keyword>
<evidence type="ECO:0000313" key="4">
    <source>
        <dbReference type="Proteomes" id="UP000433876"/>
    </source>
</evidence>
<dbReference type="AlphaFoldDB" id="A0A8S8ZIC4"/>
<evidence type="ECO:0000313" key="3">
    <source>
        <dbReference type="EMBL" id="KAA8629389.1"/>
    </source>
</evidence>
<dbReference type="Proteomes" id="UP000433876">
    <property type="component" value="Unassembled WGS sequence"/>
</dbReference>
<evidence type="ECO:0008006" key="5">
    <source>
        <dbReference type="Google" id="ProtNLM"/>
    </source>
</evidence>
<keyword evidence="1" id="KW-0812">Transmembrane</keyword>
<keyword evidence="1" id="KW-1133">Transmembrane helix</keyword>
<protein>
    <recommendedName>
        <fullName evidence="5">Transmembrane protein</fullName>
    </recommendedName>
</protein>
<accession>A0A8S8ZIC4</accession>
<sequence>MPSHSTPAAVTIAIFISVIVLFFLNVVSASPLPISSRGTVDGMNMTANATTIIHTPQLSAAPVQGNGTAADAGGEHRHDPSGTVSTVLGVIALVALVLVWAAVAWGRKDRVRQHR</sequence>
<dbReference type="VEuPathDB" id="FungiDB:SMAC_09601"/>
<feature type="signal peptide" evidence="2">
    <location>
        <begin position="1"/>
        <end position="29"/>
    </location>
</feature>
<dbReference type="EMBL" id="NMPR01000138">
    <property type="protein sequence ID" value="KAA8629389.1"/>
    <property type="molecule type" value="Genomic_DNA"/>
</dbReference>
<feature type="transmembrane region" description="Helical" evidence="1">
    <location>
        <begin position="84"/>
        <end position="105"/>
    </location>
</feature>
<feature type="chain" id="PRO_5035754870" description="Transmembrane protein" evidence="2">
    <location>
        <begin position="30"/>
        <end position="115"/>
    </location>
</feature>